<sequence>MNQYFKYLIALILTAGSFLQARAQAVQVDAHLEKSTIPLGDQTTLHLSIRFNAKDSVSFPKLADSIRAKVQIVSVNKPDTSFDKNDITIETIDRSYTITSFDTGQYVIPQYELKTKTGVFKTPELVLTISPVAVDTTKGVYDIKQPIAVAYSWQEWLKDNSPKIAFPLLAVLVIAAVIWYLRKRPKKPVFVKPAEPEKPAHVIALDKLYALREQKLWQQDRIKEYHSQISDVMRHYLEKRYSISANEQTTDEILASLRYMDITEPERAMLKQVLVLSDLVKFAKEKPLAAENEHSINNAIDFVVKTQLKPAPTIIKEGESDGLV</sequence>
<dbReference type="EMBL" id="RBKU01000001">
    <property type="protein sequence ID" value="RKR84949.1"/>
    <property type="molecule type" value="Genomic_DNA"/>
</dbReference>
<keyword evidence="2" id="KW-0732">Signal</keyword>
<feature type="transmembrane region" description="Helical" evidence="1">
    <location>
        <begin position="164"/>
        <end position="181"/>
    </location>
</feature>
<feature type="chain" id="PRO_5019841630" description="Oxygen tolerance protein BatD" evidence="2">
    <location>
        <begin position="24"/>
        <end position="324"/>
    </location>
</feature>
<dbReference type="Proteomes" id="UP000268007">
    <property type="component" value="Unassembled WGS sequence"/>
</dbReference>
<evidence type="ECO:0000313" key="4">
    <source>
        <dbReference type="Proteomes" id="UP000268007"/>
    </source>
</evidence>
<evidence type="ECO:0008006" key="5">
    <source>
        <dbReference type="Google" id="ProtNLM"/>
    </source>
</evidence>
<reference evidence="3 4" key="1">
    <citation type="submission" date="2018-10" db="EMBL/GenBank/DDBJ databases">
        <title>Genomic Encyclopedia of Archaeal and Bacterial Type Strains, Phase II (KMG-II): from individual species to whole genera.</title>
        <authorList>
            <person name="Goeker M."/>
        </authorList>
    </citation>
    <scope>NUCLEOTIDE SEQUENCE [LARGE SCALE GENOMIC DNA]</scope>
    <source>
        <strain evidence="3 4">DSM 18602</strain>
    </source>
</reference>
<accession>A0A495JA58</accession>
<feature type="signal peptide" evidence="2">
    <location>
        <begin position="1"/>
        <end position="23"/>
    </location>
</feature>
<keyword evidence="1" id="KW-1133">Transmembrane helix</keyword>
<proteinExistence type="predicted"/>
<protein>
    <recommendedName>
        <fullName evidence="5">Oxygen tolerance protein BatD</fullName>
    </recommendedName>
</protein>
<gene>
    <name evidence="3" type="ORF">BDD43_5202</name>
</gene>
<keyword evidence="4" id="KW-1185">Reference proteome</keyword>
<dbReference type="AlphaFoldDB" id="A0A495JA58"/>
<dbReference type="OrthoDB" id="9807384at2"/>
<comment type="caution">
    <text evidence="3">The sequence shown here is derived from an EMBL/GenBank/DDBJ whole genome shotgun (WGS) entry which is preliminary data.</text>
</comment>
<evidence type="ECO:0000256" key="1">
    <source>
        <dbReference type="SAM" id="Phobius"/>
    </source>
</evidence>
<evidence type="ECO:0000256" key="2">
    <source>
        <dbReference type="SAM" id="SignalP"/>
    </source>
</evidence>
<evidence type="ECO:0000313" key="3">
    <source>
        <dbReference type="EMBL" id="RKR84949.1"/>
    </source>
</evidence>
<name>A0A495JA58_9SPHI</name>
<keyword evidence="1" id="KW-0472">Membrane</keyword>
<keyword evidence="1" id="KW-0812">Transmembrane</keyword>
<dbReference type="RefSeq" id="WP_121200942.1">
    <property type="nucleotide sequence ID" value="NZ_RBKU01000001.1"/>
</dbReference>
<organism evidence="3 4">
    <name type="scientific">Mucilaginibacter gracilis</name>
    <dbReference type="NCBI Taxonomy" id="423350"/>
    <lineage>
        <taxon>Bacteria</taxon>
        <taxon>Pseudomonadati</taxon>
        <taxon>Bacteroidota</taxon>
        <taxon>Sphingobacteriia</taxon>
        <taxon>Sphingobacteriales</taxon>
        <taxon>Sphingobacteriaceae</taxon>
        <taxon>Mucilaginibacter</taxon>
    </lineage>
</organism>